<evidence type="ECO:0008006" key="3">
    <source>
        <dbReference type="Google" id="ProtNLM"/>
    </source>
</evidence>
<dbReference type="Proteomes" id="UP000649573">
    <property type="component" value="Unassembled WGS sequence"/>
</dbReference>
<dbReference type="Gene3D" id="1.10.260.40">
    <property type="entry name" value="lambda repressor-like DNA-binding domains"/>
    <property type="match status" value="1"/>
</dbReference>
<keyword evidence="2" id="KW-1185">Reference proteome</keyword>
<comment type="caution">
    <text evidence="1">The sequence shown here is derived from an EMBL/GenBank/DDBJ whole genome shotgun (WGS) entry which is preliminary data.</text>
</comment>
<gene>
    <name evidence="1" type="ORF">GCM10010178_45310</name>
</gene>
<evidence type="ECO:0000313" key="1">
    <source>
        <dbReference type="EMBL" id="GGU47521.1"/>
    </source>
</evidence>
<proteinExistence type="predicted"/>
<reference evidence="2" key="1">
    <citation type="journal article" date="2019" name="Int. J. Syst. Evol. Microbiol.">
        <title>The Global Catalogue of Microorganisms (GCM) 10K type strain sequencing project: providing services to taxonomists for standard genome sequencing and annotation.</title>
        <authorList>
            <consortium name="The Broad Institute Genomics Platform"/>
            <consortium name="The Broad Institute Genome Sequencing Center for Infectious Disease"/>
            <person name="Wu L."/>
            <person name="Ma J."/>
        </authorList>
    </citation>
    <scope>NUCLEOTIDE SEQUENCE [LARGE SCALE GENOMIC DNA]</scope>
    <source>
        <strain evidence="2">JCM 3296</strain>
    </source>
</reference>
<evidence type="ECO:0000313" key="2">
    <source>
        <dbReference type="Proteomes" id="UP000649573"/>
    </source>
</evidence>
<name>A0ABQ2UPF4_9PSEU</name>
<dbReference type="EMBL" id="BMRE01000019">
    <property type="protein sequence ID" value="GGU47521.1"/>
    <property type="molecule type" value="Genomic_DNA"/>
</dbReference>
<accession>A0ABQ2UPF4</accession>
<dbReference type="InterPro" id="IPR010982">
    <property type="entry name" value="Lambda_DNA-bd_dom_sf"/>
</dbReference>
<sequence>MEEDWSAVAEAINARAGELAMKQKELAERSGVSLAIVREIQQGRIQRRRNPRTLEALSIALEWHPQHLIAVLQRKTPPATDPTDQPAEDPLVPLLNTVIRELRGLRAQVGALTSRLDESASKARKNSRRKDE</sequence>
<dbReference type="SUPFAM" id="SSF47413">
    <property type="entry name" value="lambda repressor-like DNA-binding domains"/>
    <property type="match status" value="1"/>
</dbReference>
<dbReference type="RefSeq" id="WP_189255698.1">
    <property type="nucleotide sequence ID" value="NZ_BMRE01000019.1"/>
</dbReference>
<organism evidence="1 2">
    <name type="scientific">Lentzea flava</name>
    <dbReference type="NCBI Taxonomy" id="103732"/>
    <lineage>
        <taxon>Bacteria</taxon>
        <taxon>Bacillati</taxon>
        <taxon>Actinomycetota</taxon>
        <taxon>Actinomycetes</taxon>
        <taxon>Pseudonocardiales</taxon>
        <taxon>Pseudonocardiaceae</taxon>
        <taxon>Lentzea</taxon>
    </lineage>
</organism>
<protein>
    <recommendedName>
        <fullName evidence="3">Helix-turn-helix</fullName>
    </recommendedName>
</protein>